<feature type="compositionally biased region" description="Polar residues" evidence="1">
    <location>
        <begin position="241"/>
        <end position="252"/>
    </location>
</feature>
<feature type="compositionally biased region" description="Polar residues" evidence="1">
    <location>
        <begin position="99"/>
        <end position="109"/>
    </location>
</feature>
<dbReference type="VEuPathDB" id="FungiDB:PTTG_09398"/>
<reference evidence="4" key="4">
    <citation type="submission" date="2025-05" db="UniProtKB">
        <authorList>
            <consortium name="EnsemblFungi"/>
        </authorList>
    </citation>
    <scope>IDENTIFICATION</scope>
    <source>
        <strain evidence="4">isolate 1-1 / race 1 (BBBD)</strain>
    </source>
</reference>
<evidence type="ECO:0000313" key="3">
    <source>
        <dbReference type="EMBL" id="OAV91611.1"/>
    </source>
</evidence>
<evidence type="ECO:0000313" key="4">
    <source>
        <dbReference type="EnsemblFungi" id="PTTG_09398-t43_1-p1"/>
    </source>
</evidence>
<feature type="compositionally biased region" description="Pro residues" evidence="1">
    <location>
        <begin position="348"/>
        <end position="366"/>
    </location>
</feature>
<gene>
    <name evidence="3" type="ORF">PTTG_09398</name>
</gene>
<evidence type="ECO:0000259" key="2">
    <source>
        <dbReference type="Pfam" id="PF02205"/>
    </source>
</evidence>
<dbReference type="AlphaFoldDB" id="A0A180GG68"/>
<feature type="compositionally biased region" description="Pro residues" evidence="1">
    <location>
        <begin position="376"/>
        <end position="393"/>
    </location>
</feature>
<dbReference type="EnsemblFungi" id="PTTG_09398-t43_1">
    <property type="protein sequence ID" value="PTTG_09398-t43_1-p1"/>
    <property type="gene ID" value="PTTG_09398"/>
</dbReference>
<reference evidence="3" key="2">
    <citation type="submission" date="2016-05" db="EMBL/GenBank/DDBJ databases">
        <title>Comparative analysis highlights variable genome content of wheat rusts and divergence of the mating loci.</title>
        <authorList>
            <person name="Cuomo C.A."/>
            <person name="Bakkeren G."/>
            <person name="Szabo L."/>
            <person name="Khalil H."/>
            <person name="Joly D."/>
            <person name="Goldberg J."/>
            <person name="Young S."/>
            <person name="Zeng Q."/>
            <person name="Fellers J."/>
        </authorList>
    </citation>
    <scope>NUCLEOTIDE SEQUENCE [LARGE SCALE GENOMIC DNA]</scope>
    <source>
        <strain evidence="3">1-1 BBBD Race 1</strain>
    </source>
</reference>
<feature type="compositionally biased region" description="Pro residues" evidence="1">
    <location>
        <begin position="143"/>
        <end position="182"/>
    </location>
</feature>
<accession>A0A180GG68</accession>
<reference evidence="3" key="1">
    <citation type="submission" date="2009-11" db="EMBL/GenBank/DDBJ databases">
        <authorList>
            <consortium name="The Broad Institute Genome Sequencing Platform"/>
            <person name="Ward D."/>
            <person name="Feldgarden M."/>
            <person name="Earl A."/>
            <person name="Young S.K."/>
            <person name="Zeng Q."/>
            <person name="Koehrsen M."/>
            <person name="Alvarado L."/>
            <person name="Berlin A."/>
            <person name="Bochicchio J."/>
            <person name="Borenstein D."/>
            <person name="Chapman S.B."/>
            <person name="Chen Z."/>
            <person name="Engels R."/>
            <person name="Freedman E."/>
            <person name="Gellesch M."/>
            <person name="Goldberg J."/>
            <person name="Griggs A."/>
            <person name="Gujja S."/>
            <person name="Heilman E."/>
            <person name="Heiman D."/>
            <person name="Hepburn T."/>
            <person name="Howarth C."/>
            <person name="Jen D."/>
            <person name="Larson L."/>
            <person name="Lewis B."/>
            <person name="Mehta T."/>
            <person name="Park D."/>
            <person name="Pearson M."/>
            <person name="Roberts A."/>
            <person name="Saif S."/>
            <person name="Shea T."/>
            <person name="Shenoy N."/>
            <person name="Sisk P."/>
            <person name="Stolte C."/>
            <person name="Sykes S."/>
            <person name="Thomson T."/>
            <person name="Walk T."/>
            <person name="White J."/>
            <person name="Yandava C."/>
            <person name="Izard J."/>
            <person name="Baranova O.V."/>
            <person name="Blanton J.M."/>
            <person name="Tanner A.C."/>
            <person name="Dewhirst F.E."/>
            <person name="Haas B."/>
            <person name="Nusbaum C."/>
            <person name="Birren B."/>
        </authorList>
    </citation>
    <scope>NUCLEOTIDE SEQUENCE [LARGE SCALE GENOMIC DNA]</scope>
    <source>
        <strain evidence="3">1-1 BBBD Race 1</strain>
    </source>
</reference>
<feature type="region of interest" description="Disordered" evidence="1">
    <location>
        <begin position="1"/>
        <end position="511"/>
    </location>
</feature>
<feature type="domain" description="WH2" evidence="2">
    <location>
        <begin position="3"/>
        <end position="25"/>
    </location>
</feature>
<sequence length="528" mass="53886">MDGALAAQIQAGRRLKKAQTNDRSAPIVAGSPAGAGAGGARPGGGLASAPRPPGMKSTTGAPKPPQHAKTDSQSSAAAGMTNGPPQLGGLFAGGMPTLRKTSGPASTPSFKAAPPVPKPATAGPPSRAPPPAPSMIGSNQPSSRPPPPVPPQLPNPTRPPPPPPAPAPSTSSRPPPPPPVPPQSSTSTRTIPSQPTPNAPFTPNIIPSQNNLRPTKSLAAMVAQDARQPPPPPARTQTQTSPVNSLVRTSSIGHPPRNPPPRPAATFTPPPPPPRPHTVNSVQPPPLPSRPGARAAPPPPPPRTSTNSPSLSGSLSRKAPPPPPRPSGLSASTNSFTSDLPSIVRPASTPPRRPGPPPPPPPPPVQPANKFNESQPSPPARLHPPPARPPPGLFAPSSTARPKSFAAPAHLPPPPPASSHHASRSSTLLDSRPRGLSTPPAPDNLGVATPRANGTARLRPQSMVVSGTLAPASNRPPSPPPAFSLNPPRNFPQSASFPAPRTFQPGITHQYPSTKKRGCEWDYRAVLV</sequence>
<proteinExistence type="predicted"/>
<feature type="compositionally biased region" description="Gly residues" evidence="1">
    <location>
        <begin position="33"/>
        <end position="46"/>
    </location>
</feature>
<dbReference type="Proteomes" id="UP000005240">
    <property type="component" value="Unassembled WGS sequence"/>
</dbReference>
<dbReference type="InterPro" id="IPR003124">
    <property type="entry name" value="WH2_dom"/>
</dbReference>
<evidence type="ECO:0000256" key="1">
    <source>
        <dbReference type="SAM" id="MobiDB-lite"/>
    </source>
</evidence>
<dbReference type="GO" id="GO:0003779">
    <property type="term" value="F:actin binding"/>
    <property type="evidence" value="ECO:0007669"/>
    <property type="project" value="InterPro"/>
</dbReference>
<reference evidence="4 5" key="3">
    <citation type="journal article" date="2017" name="G3 (Bethesda)">
        <title>Comparative analysis highlights variable genome content of wheat rusts and divergence of the mating loci.</title>
        <authorList>
            <person name="Cuomo C.A."/>
            <person name="Bakkeren G."/>
            <person name="Khalil H.B."/>
            <person name="Panwar V."/>
            <person name="Joly D."/>
            <person name="Linning R."/>
            <person name="Sakthikumar S."/>
            <person name="Song X."/>
            <person name="Adiconis X."/>
            <person name="Fan L."/>
            <person name="Goldberg J.M."/>
            <person name="Levin J.Z."/>
            <person name="Young S."/>
            <person name="Zeng Q."/>
            <person name="Anikster Y."/>
            <person name="Bruce M."/>
            <person name="Wang M."/>
            <person name="Yin C."/>
            <person name="McCallum B."/>
            <person name="Szabo L.J."/>
            <person name="Hulbert S."/>
            <person name="Chen X."/>
            <person name="Fellers J.P."/>
        </authorList>
    </citation>
    <scope>NUCLEOTIDE SEQUENCE</scope>
    <source>
        <strain evidence="4">isolate 1-1 / race 1 (BBBD)</strain>
        <strain evidence="5">Isolate 1-1 / race 1 (BBBD)</strain>
    </source>
</reference>
<feature type="compositionally biased region" description="Low complexity" evidence="1">
    <location>
        <begin position="304"/>
        <end position="318"/>
    </location>
</feature>
<protein>
    <recommendedName>
        <fullName evidence="2">WH2 domain-containing protein</fullName>
    </recommendedName>
</protein>
<dbReference type="EMBL" id="ADAS02000078">
    <property type="protein sequence ID" value="OAV91611.1"/>
    <property type="molecule type" value="Genomic_DNA"/>
</dbReference>
<feature type="compositionally biased region" description="Polar residues" evidence="1">
    <location>
        <begin position="201"/>
        <end position="214"/>
    </location>
</feature>
<keyword evidence="5" id="KW-1185">Reference proteome</keyword>
<dbReference type="Pfam" id="PF02205">
    <property type="entry name" value="WH2"/>
    <property type="match status" value="1"/>
</dbReference>
<name>A0A180GG68_PUCT1</name>
<feature type="compositionally biased region" description="Pro residues" evidence="1">
    <location>
        <begin position="256"/>
        <end position="276"/>
    </location>
</feature>
<dbReference type="OrthoDB" id="2430277at2759"/>
<evidence type="ECO:0000313" key="5">
    <source>
        <dbReference type="Proteomes" id="UP000005240"/>
    </source>
</evidence>
<organism evidence="3">
    <name type="scientific">Puccinia triticina (isolate 1-1 / race 1 (BBBD))</name>
    <name type="common">Brown leaf rust fungus</name>
    <dbReference type="NCBI Taxonomy" id="630390"/>
    <lineage>
        <taxon>Eukaryota</taxon>
        <taxon>Fungi</taxon>
        <taxon>Dikarya</taxon>
        <taxon>Basidiomycota</taxon>
        <taxon>Pucciniomycotina</taxon>
        <taxon>Pucciniomycetes</taxon>
        <taxon>Pucciniales</taxon>
        <taxon>Pucciniaceae</taxon>
        <taxon>Puccinia</taxon>
    </lineage>
</organism>